<evidence type="ECO:0000313" key="3">
    <source>
        <dbReference type="EMBL" id="GAA3654639.1"/>
    </source>
</evidence>
<name>A0ABP7BBA2_9ACTN</name>
<dbReference type="Gene3D" id="3.30.470.20">
    <property type="entry name" value="ATP-grasp fold, B domain"/>
    <property type="match status" value="1"/>
</dbReference>
<comment type="caution">
    <text evidence="3">The sequence shown here is derived from an EMBL/GenBank/DDBJ whole genome shotgun (WGS) entry which is preliminary data.</text>
</comment>
<accession>A0ABP7BBA2</accession>
<protein>
    <recommendedName>
        <fullName evidence="2">ATP-grasp domain-containing protein</fullName>
    </recommendedName>
</protein>
<reference evidence="4" key="1">
    <citation type="journal article" date="2019" name="Int. J. Syst. Evol. Microbiol.">
        <title>The Global Catalogue of Microorganisms (GCM) 10K type strain sequencing project: providing services to taxonomists for standard genome sequencing and annotation.</title>
        <authorList>
            <consortium name="The Broad Institute Genomics Platform"/>
            <consortium name="The Broad Institute Genome Sequencing Center for Infectious Disease"/>
            <person name="Wu L."/>
            <person name="Ma J."/>
        </authorList>
    </citation>
    <scope>NUCLEOTIDE SEQUENCE [LARGE SCALE GENOMIC DNA]</scope>
    <source>
        <strain evidence="4">JCM 16904</strain>
    </source>
</reference>
<organism evidence="3 4">
    <name type="scientific">Nonomuraea antimicrobica</name>
    <dbReference type="NCBI Taxonomy" id="561173"/>
    <lineage>
        <taxon>Bacteria</taxon>
        <taxon>Bacillati</taxon>
        <taxon>Actinomycetota</taxon>
        <taxon>Actinomycetes</taxon>
        <taxon>Streptosporangiales</taxon>
        <taxon>Streptosporangiaceae</taxon>
        <taxon>Nonomuraea</taxon>
    </lineage>
</organism>
<dbReference type="InterPro" id="IPR003806">
    <property type="entry name" value="ATP-grasp_PylC-type"/>
</dbReference>
<dbReference type="EMBL" id="BAAAZP010000027">
    <property type="protein sequence ID" value="GAA3654639.1"/>
    <property type="molecule type" value="Genomic_DNA"/>
</dbReference>
<dbReference type="Proteomes" id="UP001500902">
    <property type="component" value="Unassembled WGS sequence"/>
</dbReference>
<keyword evidence="1" id="KW-0547">Nucleotide-binding</keyword>
<dbReference type="Pfam" id="PF02655">
    <property type="entry name" value="ATP-grasp_3"/>
    <property type="match status" value="1"/>
</dbReference>
<dbReference type="SUPFAM" id="SSF56059">
    <property type="entry name" value="Glutathione synthetase ATP-binding domain-like"/>
    <property type="match status" value="1"/>
</dbReference>
<proteinExistence type="predicted"/>
<keyword evidence="1" id="KW-0067">ATP-binding</keyword>
<gene>
    <name evidence="3" type="ORF">GCM10022224_017040</name>
</gene>
<evidence type="ECO:0000259" key="2">
    <source>
        <dbReference type="PROSITE" id="PS50975"/>
    </source>
</evidence>
<sequence>MGSLDRVSVEPPWVRAWTGGLPAVHVGNVAEFNAVFGGIPAVCDHYSCLAAFGSPWPALIVLPLPVQQWWIRHLAATLGWGEVRVRGGLAAEGQGAAALAGLPEIVSPEVAVLPWGRTPAFDRIRPAPAGVLDCIRRFESKRGSHELFRELAPDHPRIRIAAQRRVASRRELKAVAMPYVLKEEYGVGGAGTRVVATPPAPRRVRGLLLEEYIEPVANPTFDAVIAADGQVHPVGTGAMTIDGTRYQGVTIGPGTLPTEQVQTAAAFGAAVGAALASRGYRGWYDVDFVADRTGVLVPIEINLRLTGPAVAFTIQAALDRLHGAGHVVRTLDCLPLGARLPSAALREHVTRLAAHCQELGTILLVTIPTAAFDPFPYLGIALAAQTIEGLDEAERAIRTANEALGAMFTLPDPERVVSAVGGRRRRRAPLRQS</sequence>
<keyword evidence="4" id="KW-1185">Reference proteome</keyword>
<evidence type="ECO:0000313" key="4">
    <source>
        <dbReference type="Proteomes" id="UP001500902"/>
    </source>
</evidence>
<dbReference type="PROSITE" id="PS50975">
    <property type="entry name" value="ATP_GRASP"/>
    <property type="match status" value="1"/>
</dbReference>
<evidence type="ECO:0000256" key="1">
    <source>
        <dbReference type="PROSITE-ProRule" id="PRU00409"/>
    </source>
</evidence>
<feature type="domain" description="ATP-grasp" evidence="2">
    <location>
        <begin position="145"/>
        <end position="332"/>
    </location>
</feature>
<dbReference type="InterPro" id="IPR011761">
    <property type="entry name" value="ATP-grasp"/>
</dbReference>